<dbReference type="SMART" id="SM00883">
    <property type="entry name" value="Cpn10"/>
    <property type="match status" value="1"/>
</dbReference>
<name>A0A221S2Z5_9VIRU</name>
<reference evidence="2" key="1">
    <citation type="submission" date="2016-03" db="EMBL/GenBank/DDBJ databases">
        <title>Novel chaperonins are prevalent in the virioplankton and link to viral biology and ecology.</title>
        <authorList>
            <person name="Marine R.L."/>
            <person name="Nasko D.J."/>
            <person name="Polson S.W."/>
            <person name="Wommack K.E."/>
        </authorList>
    </citation>
    <scope>NUCLEOTIDE SEQUENCE</scope>
</reference>
<evidence type="ECO:0000313" key="2">
    <source>
        <dbReference type="EMBL" id="ASN63320.1"/>
    </source>
</evidence>
<dbReference type="Pfam" id="PF00166">
    <property type="entry name" value="Cpn10"/>
    <property type="match status" value="1"/>
</dbReference>
<evidence type="ECO:0000256" key="1">
    <source>
        <dbReference type="ARBA" id="ARBA00023186"/>
    </source>
</evidence>
<dbReference type="EMBL" id="KU970848">
    <property type="protein sequence ID" value="ASN63442.1"/>
    <property type="molecule type" value="Genomic_DNA"/>
</dbReference>
<dbReference type="InterPro" id="IPR020818">
    <property type="entry name" value="Chaperonin_GroES"/>
</dbReference>
<dbReference type="InterPro" id="IPR011032">
    <property type="entry name" value="GroES-like_sf"/>
</dbReference>
<accession>A0A221S2Z5</accession>
<dbReference type="CDD" id="cd00320">
    <property type="entry name" value="cpn10"/>
    <property type="match status" value="1"/>
</dbReference>
<dbReference type="GO" id="GO:0044183">
    <property type="term" value="F:protein folding chaperone"/>
    <property type="evidence" value="ECO:0007669"/>
    <property type="project" value="InterPro"/>
</dbReference>
<dbReference type="Gene3D" id="2.30.33.40">
    <property type="entry name" value="GroES chaperonin"/>
    <property type="match status" value="1"/>
</dbReference>
<dbReference type="EMBL" id="KU970726">
    <property type="protein sequence ID" value="ASN63320.1"/>
    <property type="molecule type" value="Genomic_DNA"/>
</dbReference>
<keyword evidence="1" id="KW-0143">Chaperone</keyword>
<proteinExistence type="predicted"/>
<dbReference type="InterPro" id="IPR037124">
    <property type="entry name" value="Chaperonin_GroES_sf"/>
</dbReference>
<dbReference type="GO" id="GO:0005524">
    <property type="term" value="F:ATP binding"/>
    <property type="evidence" value="ECO:0007669"/>
    <property type="project" value="InterPro"/>
</dbReference>
<protein>
    <submittedName>
        <fullName evidence="2">Co-chaperonin GroES</fullName>
    </submittedName>
</protein>
<gene>
    <name evidence="2" type="primary">groES</name>
</gene>
<sequence>MKAIGRNLIIEKEKQGASETKGGLILGEKQREDLRYNKAKVISTGSDIKGIKENDLIYYDRHAGHNIEINKKIYQVIKDSDIVIVL</sequence>
<organism evidence="2">
    <name type="scientific">uncultured virus</name>
    <dbReference type="NCBI Taxonomy" id="340016"/>
    <lineage>
        <taxon>Viruses</taxon>
        <taxon>environmental samples</taxon>
    </lineage>
</organism>
<dbReference type="SUPFAM" id="SSF50129">
    <property type="entry name" value="GroES-like"/>
    <property type="match status" value="1"/>
</dbReference>